<organism evidence="1 2">
    <name type="scientific">Planotetraspora mira</name>
    <dbReference type="NCBI Taxonomy" id="58121"/>
    <lineage>
        <taxon>Bacteria</taxon>
        <taxon>Bacillati</taxon>
        <taxon>Actinomycetota</taxon>
        <taxon>Actinomycetes</taxon>
        <taxon>Streptosporangiales</taxon>
        <taxon>Streptosporangiaceae</taxon>
        <taxon>Planotetraspora</taxon>
    </lineage>
</organism>
<sequence>MRHKWSDRHRRTTAEPGAVEPAEMVALSFATGVAAALVSPGHAGGAGDGMPAAGRRHEDGGRRLALHHSGTGGPAVVFLPGAGLIGRDHLNIHDEVSMFTTSVLYDRAGTGWSEQVPLTRSATDVTDELRNLLCAAGIPGPYVLVGHSLVGLYARDYARRFPGEVAGLLLLDPGHEDCPEYAPNRLLGPLARLRLLGAALRVTPRLRRFHDDVRHAGATPDTPMIVLTAMGKDAVVQAIRDLLGRVAR</sequence>
<name>A0A8J3XA01_9ACTN</name>
<dbReference type="SUPFAM" id="SSF53474">
    <property type="entry name" value="alpha/beta-Hydrolases"/>
    <property type="match status" value="1"/>
</dbReference>
<protein>
    <recommendedName>
        <fullName evidence="3">Alpha/beta hydrolase</fullName>
    </recommendedName>
</protein>
<proteinExistence type="predicted"/>
<keyword evidence="2" id="KW-1185">Reference proteome</keyword>
<dbReference type="Gene3D" id="3.40.50.1820">
    <property type="entry name" value="alpha/beta hydrolase"/>
    <property type="match status" value="1"/>
</dbReference>
<dbReference type="InterPro" id="IPR029058">
    <property type="entry name" value="AB_hydrolase_fold"/>
</dbReference>
<comment type="caution">
    <text evidence="1">The sequence shown here is derived from an EMBL/GenBank/DDBJ whole genome shotgun (WGS) entry which is preliminary data.</text>
</comment>
<reference evidence="1 2" key="1">
    <citation type="submission" date="2021-01" db="EMBL/GenBank/DDBJ databases">
        <title>Whole genome shotgun sequence of Planotetraspora mira NBRC 15435.</title>
        <authorList>
            <person name="Komaki H."/>
            <person name="Tamura T."/>
        </authorList>
    </citation>
    <scope>NUCLEOTIDE SEQUENCE [LARGE SCALE GENOMIC DNA]</scope>
    <source>
        <strain evidence="1 2">NBRC 15435</strain>
    </source>
</reference>
<dbReference type="Proteomes" id="UP000650628">
    <property type="component" value="Unassembled WGS sequence"/>
</dbReference>
<accession>A0A8J3XA01</accession>
<dbReference type="EMBL" id="BOOO01000035">
    <property type="protein sequence ID" value="GII32539.1"/>
    <property type="molecule type" value="Genomic_DNA"/>
</dbReference>
<evidence type="ECO:0008006" key="3">
    <source>
        <dbReference type="Google" id="ProtNLM"/>
    </source>
</evidence>
<evidence type="ECO:0000313" key="2">
    <source>
        <dbReference type="Proteomes" id="UP000650628"/>
    </source>
</evidence>
<dbReference type="RefSeq" id="WP_203956427.1">
    <property type="nucleotide sequence ID" value="NZ_BOOO01000035.1"/>
</dbReference>
<evidence type="ECO:0000313" key="1">
    <source>
        <dbReference type="EMBL" id="GII32539.1"/>
    </source>
</evidence>
<gene>
    <name evidence="1" type="ORF">Pmi06nite_59810</name>
</gene>
<dbReference type="AlphaFoldDB" id="A0A8J3XA01"/>